<feature type="domain" description="Bacterial type II secretion system protein E" evidence="3">
    <location>
        <begin position="121"/>
        <end position="406"/>
    </location>
</feature>
<accession>A0A5B8KUD2</accession>
<evidence type="ECO:0000259" key="3">
    <source>
        <dbReference type="Pfam" id="PF00437"/>
    </source>
</evidence>
<dbReference type="Gene3D" id="3.30.450.380">
    <property type="match status" value="1"/>
</dbReference>
<dbReference type="CDD" id="cd01130">
    <property type="entry name" value="VirB11-like_ATPase"/>
    <property type="match status" value="1"/>
</dbReference>
<dbReference type="KEGG" id="niy:FQ775_01605"/>
<feature type="region of interest" description="Disordered" evidence="2">
    <location>
        <begin position="1"/>
        <end position="53"/>
    </location>
</feature>
<dbReference type="InterPro" id="IPR027417">
    <property type="entry name" value="P-loop_NTPase"/>
</dbReference>
<keyword evidence="5" id="KW-1185">Reference proteome</keyword>
<dbReference type="PANTHER" id="PTHR30486:SF15">
    <property type="entry name" value="TYPE II_IV SECRETION SYSTEM ATPASE"/>
    <property type="match status" value="1"/>
</dbReference>
<dbReference type="PANTHER" id="PTHR30486">
    <property type="entry name" value="TWITCHING MOTILITY PROTEIN PILT"/>
    <property type="match status" value="1"/>
</dbReference>
<protein>
    <submittedName>
        <fullName evidence="4">CpaF family protein</fullName>
    </submittedName>
</protein>
<dbReference type="InterPro" id="IPR001482">
    <property type="entry name" value="T2SS/T4SS_dom"/>
</dbReference>
<dbReference type="SUPFAM" id="SSF52540">
    <property type="entry name" value="P-loop containing nucleoside triphosphate hydrolases"/>
    <property type="match status" value="1"/>
</dbReference>
<feature type="compositionally biased region" description="Low complexity" evidence="2">
    <location>
        <begin position="13"/>
        <end position="26"/>
    </location>
</feature>
<dbReference type="EMBL" id="CP042301">
    <property type="protein sequence ID" value="QDY99170.1"/>
    <property type="molecule type" value="Genomic_DNA"/>
</dbReference>
<evidence type="ECO:0000256" key="2">
    <source>
        <dbReference type="SAM" id="MobiDB-lite"/>
    </source>
</evidence>
<comment type="similarity">
    <text evidence="1">Belongs to the GSP E family.</text>
</comment>
<dbReference type="RefSeq" id="WP_146297820.1">
    <property type="nucleotide sequence ID" value="NZ_CP042301.2"/>
</dbReference>
<evidence type="ECO:0000313" key="5">
    <source>
        <dbReference type="Proteomes" id="UP000321389"/>
    </source>
</evidence>
<organism evidence="4 5">
    <name type="scientific">Nitratireductor mangrovi</name>
    <dbReference type="NCBI Taxonomy" id="2599600"/>
    <lineage>
        <taxon>Bacteria</taxon>
        <taxon>Pseudomonadati</taxon>
        <taxon>Pseudomonadota</taxon>
        <taxon>Alphaproteobacteria</taxon>
        <taxon>Hyphomicrobiales</taxon>
        <taxon>Phyllobacteriaceae</taxon>
        <taxon>Nitratireductor</taxon>
    </lineage>
</organism>
<dbReference type="OrthoDB" id="9810761at2"/>
<evidence type="ECO:0000256" key="1">
    <source>
        <dbReference type="ARBA" id="ARBA00006611"/>
    </source>
</evidence>
<name>A0A5B8KUD2_9HYPH</name>
<sequence>MSSRFTLLRNRGAAPQPTAEAAPERAVAVTIPSAHKSQKAPAKPDNDATSKTSNRVVDARVRLHRMLIEEINLVALEKLPREEMHRQVHEFVSEKTREERLAINVAELEDLVSDIVDEMVGLGPLEPLLKDPSINDILINGHENCFVERHGKLEQIHVPFKDEAHLLRVISKIVAAVGRRVDESQPMVDARMLDGSRFNAAIRPVGVDGPLVSIRKFSKNKLGLHKLVEFGAITQPMAEVLAAAVHARKTTIISGGTGTGKTTMLNALSAFIPEDERLITIEDAAELQLQQPHVARMETRPANIEGHGEIRQRDLVKNALRMRPDRVILGECRGEEAFDMLQAMNTGHEGSMATIHANTPRDAIGRLEQMLGMTGMPMTVSSIRSQIASALDLIVQLTRLSDGKRKVTSVAEVTGMEGDVIQMQEIFRYVRTGTEGDGTIIGHFEATGIRPRFLGDLRAMGIEFPGHYFEPGRPQE</sequence>
<gene>
    <name evidence="4" type="ORF">FQ775_01605</name>
</gene>
<dbReference type="AlphaFoldDB" id="A0A5B8KUD2"/>
<dbReference type="InterPro" id="IPR050921">
    <property type="entry name" value="T4SS_GSP_E_ATPase"/>
</dbReference>
<evidence type="ECO:0000313" key="4">
    <source>
        <dbReference type="EMBL" id="QDY99170.1"/>
    </source>
</evidence>
<proteinExistence type="inferred from homology"/>
<dbReference type="Proteomes" id="UP000321389">
    <property type="component" value="Chromosome"/>
</dbReference>
<dbReference type="Gene3D" id="3.40.50.300">
    <property type="entry name" value="P-loop containing nucleotide triphosphate hydrolases"/>
    <property type="match status" value="1"/>
</dbReference>
<reference evidence="4" key="1">
    <citation type="submission" date="2020-04" db="EMBL/GenBank/DDBJ databases">
        <title>Nitratireductor sp. nov. isolated from mangrove soil.</title>
        <authorList>
            <person name="Ye Y."/>
        </authorList>
    </citation>
    <scope>NUCLEOTIDE SEQUENCE</scope>
    <source>
        <strain evidence="4">SY7</strain>
    </source>
</reference>
<dbReference type="Pfam" id="PF00437">
    <property type="entry name" value="T2SSE"/>
    <property type="match status" value="1"/>
</dbReference>
<dbReference type="GO" id="GO:0016887">
    <property type="term" value="F:ATP hydrolysis activity"/>
    <property type="evidence" value="ECO:0007669"/>
    <property type="project" value="InterPro"/>
</dbReference>